<sequence length="497" mass="54699">MREAIMKMFLLAAALAIATTSNVVAETPNQHGWIGTETVKTRFGDFEFRNGYPDDASAAKLREVLLISRAVEAYLAQMPAVSWYRTWKGVAAAGDKAPNQLVIWESLMDAQTLLLTGNTETVYGLAAIDLQRDGPVVIEVPPKMLGGFSDLWQEQIAGIGPTADDKGRGGKFLLVPPGYDGPIPEGYLVGHAKTFGVVLGMRGFLVEGKPEPAVALMKSTRIYPLSQASSPPQMTFLNGSGKEIDTLMAEDFQYFADLADLIEREPADIIDSAGRFQLAAIGIEKGKPFSPDTERKAALTEAARLASAMARTNSFASTYPERLVYDDRAWEWLFIGGSASWDPRGYVNTDLRAAFAYVAVGMSPAMVDKVVGQGSQYLSTMRDSEGRHLDGSKNYRLHLPANIPVVNFWSVVVYDSESRSELRNGMPFPSVSQYTDPQSNADGSIDVYFAPTAPAGKEKNWIRTVPGRGWFTLLRFYGPRKEFFDRSWKPDDIVEDR</sequence>
<evidence type="ECO:0000313" key="4">
    <source>
        <dbReference type="EMBL" id="TAY50813.1"/>
    </source>
</evidence>
<proteinExistence type="predicted"/>
<dbReference type="Gene3D" id="2.60.120.600">
    <property type="entry name" value="Domain of unknown function DUF1214, C-terminal domain"/>
    <property type="match status" value="1"/>
</dbReference>
<evidence type="ECO:0000256" key="1">
    <source>
        <dbReference type="SAM" id="SignalP"/>
    </source>
</evidence>
<feature type="domain" description="DUF1254" evidence="3">
    <location>
        <begin position="98"/>
        <end position="224"/>
    </location>
</feature>
<organism evidence="4 5">
    <name type="scientific">Rhizobium leguminosarum</name>
    <dbReference type="NCBI Taxonomy" id="384"/>
    <lineage>
        <taxon>Bacteria</taxon>
        <taxon>Pseudomonadati</taxon>
        <taxon>Pseudomonadota</taxon>
        <taxon>Alphaproteobacteria</taxon>
        <taxon>Hyphomicrobiales</taxon>
        <taxon>Rhizobiaceae</taxon>
        <taxon>Rhizobium/Agrobacterium group</taxon>
        <taxon>Rhizobium</taxon>
    </lineage>
</organism>
<dbReference type="Pfam" id="PF06742">
    <property type="entry name" value="DUF1214"/>
    <property type="match status" value="1"/>
</dbReference>
<dbReference type="InterPro" id="IPR010679">
    <property type="entry name" value="DUF1254"/>
</dbReference>
<dbReference type="Proteomes" id="UP000292974">
    <property type="component" value="Unassembled WGS sequence"/>
</dbReference>
<dbReference type="SUPFAM" id="SSF160935">
    <property type="entry name" value="VPA0735-like"/>
    <property type="match status" value="1"/>
</dbReference>
<evidence type="ECO:0000259" key="2">
    <source>
        <dbReference type="Pfam" id="PF06742"/>
    </source>
</evidence>
<dbReference type="InterPro" id="IPR037050">
    <property type="entry name" value="DUF1254_sf"/>
</dbReference>
<dbReference type="Pfam" id="PF06863">
    <property type="entry name" value="DUF1254"/>
    <property type="match status" value="1"/>
</dbReference>
<feature type="domain" description="DUF1214" evidence="2">
    <location>
        <begin position="375"/>
        <end position="480"/>
    </location>
</feature>
<accession>A0A7M3DQ63</accession>
<dbReference type="InterPro" id="IPR010621">
    <property type="entry name" value="DUF1214"/>
</dbReference>
<dbReference type="PANTHER" id="PTHR36509">
    <property type="entry name" value="BLL3101 PROTEIN"/>
    <property type="match status" value="1"/>
</dbReference>
<dbReference type="PANTHER" id="PTHR36509:SF3">
    <property type="entry name" value="SIGNAL PEPTIDE PROTEIN"/>
    <property type="match status" value="1"/>
</dbReference>
<comment type="caution">
    <text evidence="4">The sequence shown here is derived from an EMBL/GenBank/DDBJ whole genome shotgun (WGS) entry which is preliminary data.</text>
</comment>
<name>A0A7M3DQ63_RHILE</name>
<dbReference type="EMBL" id="SIOP01000001">
    <property type="protein sequence ID" value="TAY50813.1"/>
    <property type="molecule type" value="Genomic_DNA"/>
</dbReference>
<dbReference type="AlphaFoldDB" id="A0A7M3DQ63"/>
<dbReference type="Gene3D" id="1.10.3360.10">
    <property type="entry name" value="VPA0735-like domain"/>
    <property type="match status" value="1"/>
</dbReference>
<dbReference type="Gene3D" id="2.60.40.1610">
    <property type="entry name" value="Domain of unknown function DUF1254"/>
    <property type="match status" value="1"/>
</dbReference>
<feature type="chain" id="PRO_5029705293" evidence="1">
    <location>
        <begin position="26"/>
        <end position="497"/>
    </location>
</feature>
<evidence type="ECO:0000259" key="3">
    <source>
        <dbReference type="Pfam" id="PF06863"/>
    </source>
</evidence>
<gene>
    <name evidence="4" type="ORF">ELH90_03345</name>
</gene>
<reference evidence="4 5" key="1">
    <citation type="submission" date="2019-02" db="EMBL/GenBank/DDBJ databases">
        <title>The genomic architecture of introgression among sibling species of bacteria.</title>
        <authorList>
            <person name="Cavassim M.I.A."/>
            <person name="Moeskjaer S."/>
            <person name="Moslemi C."/>
            <person name="Fields B."/>
            <person name="Bachmann A."/>
            <person name="Vilhjalmsson B."/>
            <person name="Schierup M.H."/>
            <person name="Young J.P.W."/>
            <person name="Andersen S.U."/>
        </authorList>
    </citation>
    <scope>NUCLEOTIDE SEQUENCE [LARGE SCALE GENOMIC DNA]</scope>
    <source>
        <strain evidence="4 5">SM135B</strain>
    </source>
</reference>
<keyword evidence="1" id="KW-0732">Signal</keyword>
<protein>
    <submittedName>
        <fullName evidence="4">DUF1254 domain-containing protein</fullName>
    </submittedName>
</protein>
<feature type="signal peptide" evidence="1">
    <location>
        <begin position="1"/>
        <end position="25"/>
    </location>
</feature>
<dbReference type="InterPro" id="IPR037049">
    <property type="entry name" value="DUF1214_C_sf"/>
</dbReference>
<evidence type="ECO:0000313" key="5">
    <source>
        <dbReference type="Proteomes" id="UP000292974"/>
    </source>
</evidence>